<evidence type="ECO:0000256" key="1">
    <source>
        <dbReference type="SAM" id="MobiDB-lite"/>
    </source>
</evidence>
<proteinExistence type="predicted"/>
<reference evidence="3" key="1">
    <citation type="submission" date="2010-09" db="EMBL/GenBank/DDBJ databases">
        <title>The genome sequence of Geomyces destructans 20631-21.</title>
        <authorList>
            <consortium name="The Broad Institute Genome Sequencing Platform"/>
            <person name="Cuomo C.A."/>
            <person name="Blehert D.S."/>
            <person name="Lorch J.M."/>
            <person name="Young S.K."/>
            <person name="Zeng Q."/>
            <person name="Gargeya S."/>
            <person name="Fitzgerald M."/>
            <person name="Haas B."/>
            <person name="Abouelleil A."/>
            <person name="Alvarado L."/>
            <person name="Arachchi H.M."/>
            <person name="Berlin A."/>
            <person name="Brown A."/>
            <person name="Chapman S.B."/>
            <person name="Chen Z."/>
            <person name="Dunbar C."/>
            <person name="Freedman E."/>
            <person name="Gearin G."/>
            <person name="Gellesch M."/>
            <person name="Goldberg J."/>
            <person name="Griggs A."/>
            <person name="Gujja S."/>
            <person name="Heiman D."/>
            <person name="Howarth C."/>
            <person name="Larson L."/>
            <person name="Lui A."/>
            <person name="MacDonald P.J.P."/>
            <person name="Montmayeur A."/>
            <person name="Murphy C."/>
            <person name="Neiman D."/>
            <person name="Pearson M."/>
            <person name="Priest M."/>
            <person name="Roberts A."/>
            <person name="Saif S."/>
            <person name="Shea T."/>
            <person name="Shenoy N."/>
            <person name="Sisk P."/>
            <person name="Stolte C."/>
            <person name="Sykes S."/>
            <person name="Wortman J."/>
            <person name="Nusbaum C."/>
            <person name="Birren B."/>
        </authorList>
    </citation>
    <scope>NUCLEOTIDE SEQUENCE [LARGE SCALE GENOMIC DNA]</scope>
    <source>
        <strain evidence="3">ATCC MYA-4855 / 20631-21</strain>
    </source>
</reference>
<evidence type="ECO:0000313" key="3">
    <source>
        <dbReference type="Proteomes" id="UP000011064"/>
    </source>
</evidence>
<dbReference type="VEuPathDB" id="FungiDB:GMDG_04378"/>
<keyword evidence="3" id="KW-1185">Reference proteome</keyword>
<evidence type="ECO:0000313" key="2">
    <source>
        <dbReference type="EMBL" id="ELR09900.1"/>
    </source>
</evidence>
<name>L8G9J0_PSED2</name>
<feature type="compositionally biased region" description="Polar residues" evidence="1">
    <location>
        <begin position="120"/>
        <end position="131"/>
    </location>
</feature>
<dbReference type="EMBL" id="GL573246">
    <property type="protein sequence ID" value="ELR09900.1"/>
    <property type="molecule type" value="Genomic_DNA"/>
</dbReference>
<gene>
    <name evidence="2" type="ORF">GMDG_04378</name>
</gene>
<feature type="compositionally biased region" description="Polar residues" evidence="1">
    <location>
        <begin position="77"/>
        <end position="91"/>
    </location>
</feature>
<accession>L8G9J0</accession>
<dbReference type="InParanoid" id="L8G9J0"/>
<dbReference type="Proteomes" id="UP000011064">
    <property type="component" value="Unassembled WGS sequence"/>
</dbReference>
<sequence>MSPVMRGTCRSLQFAVRTKYPDTRSGYISGGFEGPAKPARAKTPSREGGQAAAKEPRPEAAKSPSRHGPRPPAEKGPSSSHGQDPKQPSGQAGTGPRPQPERRGQAGTGPRPQPAKWTAMTPSSHSPKTPR</sequence>
<dbReference type="AlphaFoldDB" id="L8G9J0"/>
<protein>
    <submittedName>
        <fullName evidence="2">Uncharacterized protein</fullName>
    </submittedName>
</protein>
<feature type="region of interest" description="Disordered" evidence="1">
    <location>
        <begin position="19"/>
        <end position="131"/>
    </location>
</feature>
<organism evidence="2 3">
    <name type="scientific">Pseudogymnoascus destructans (strain ATCC MYA-4855 / 20631-21)</name>
    <name type="common">Bat white-nose syndrome fungus</name>
    <name type="synonym">Geomyces destructans</name>
    <dbReference type="NCBI Taxonomy" id="658429"/>
    <lineage>
        <taxon>Eukaryota</taxon>
        <taxon>Fungi</taxon>
        <taxon>Dikarya</taxon>
        <taxon>Ascomycota</taxon>
        <taxon>Pezizomycotina</taxon>
        <taxon>Leotiomycetes</taxon>
        <taxon>Thelebolales</taxon>
        <taxon>Thelebolaceae</taxon>
        <taxon>Pseudogymnoascus</taxon>
    </lineage>
</organism>
<dbReference type="HOGENOM" id="CLU_1928498_0_0_1"/>